<reference evidence="3 5" key="2">
    <citation type="submission" date="2016-10" db="EMBL/GenBank/DDBJ databases">
        <authorList>
            <person name="Varghese N."/>
            <person name="Submissions S."/>
        </authorList>
    </citation>
    <scope>NUCLEOTIDE SEQUENCE [LARGE SCALE GENOMIC DNA]</scope>
    <source>
        <strain evidence="3 5">BS2773</strain>
    </source>
</reference>
<proteinExistence type="predicted"/>
<dbReference type="InterPro" id="IPR013751">
    <property type="entry name" value="ACP_syn_III_N"/>
</dbReference>
<accession>A0A1S2V709</accession>
<dbReference type="EMBL" id="FNTS01000002">
    <property type="protein sequence ID" value="SED17065.1"/>
    <property type="molecule type" value="Genomic_DNA"/>
</dbReference>
<dbReference type="PANTHER" id="PTHR34069">
    <property type="entry name" value="3-OXOACYL-[ACYL-CARRIER-PROTEIN] SYNTHASE 3"/>
    <property type="match status" value="1"/>
</dbReference>
<dbReference type="GO" id="GO:0006633">
    <property type="term" value="P:fatty acid biosynthetic process"/>
    <property type="evidence" value="ECO:0007669"/>
    <property type="project" value="InterPro"/>
</dbReference>
<dbReference type="Proteomes" id="UP000182179">
    <property type="component" value="Unassembled WGS sequence"/>
</dbReference>
<evidence type="ECO:0000259" key="1">
    <source>
        <dbReference type="Pfam" id="PF08545"/>
    </source>
</evidence>
<name>A0A1S2V709_9PSED</name>
<protein>
    <submittedName>
        <fullName evidence="3">3-oxoacyl-[acyl-carrier-protein] synthase III</fullName>
    </submittedName>
</protein>
<feature type="domain" description="Beta-ketoacyl-[acyl-carrier-protein] synthase III N-terminal" evidence="1">
    <location>
        <begin position="115"/>
        <end position="183"/>
    </location>
</feature>
<comment type="caution">
    <text evidence="2">The sequence shown here is derived from an EMBL/GenBank/DDBJ whole genome shotgun (WGS) entry which is preliminary data.</text>
</comment>
<dbReference type="Pfam" id="PF08545">
    <property type="entry name" value="ACP_syn_III"/>
    <property type="match status" value="1"/>
</dbReference>
<reference evidence="2 4" key="1">
    <citation type="submission" date="2016-08" db="EMBL/GenBank/DDBJ databases">
        <title>Draft genome sequence of Pseudomonas costantinii LMG 22119, type strain isolated from cultivated mushroom (Agaricus bisporus) sporophores.</title>
        <authorList>
            <person name="Tambong J.T."/>
        </authorList>
    </citation>
    <scope>NUCLEOTIDE SEQUENCE [LARGE SCALE GENOMIC DNA]</scope>
    <source>
        <strain evidence="2 4">LMG 22119</strain>
    </source>
</reference>
<dbReference type="Proteomes" id="UP000181661">
    <property type="component" value="Unassembled WGS sequence"/>
</dbReference>
<dbReference type="SUPFAM" id="SSF53901">
    <property type="entry name" value="Thiolase-like"/>
    <property type="match status" value="2"/>
</dbReference>
<dbReference type="AlphaFoldDB" id="A0A1S2V709"/>
<dbReference type="Gene3D" id="3.40.47.10">
    <property type="match status" value="2"/>
</dbReference>
<dbReference type="GO" id="GO:0044550">
    <property type="term" value="P:secondary metabolite biosynthetic process"/>
    <property type="evidence" value="ECO:0007669"/>
    <property type="project" value="TreeGrafter"/>
</dbReference>
<evidence type="ECO:0000313" key="5">
    <source>
        <dbReference type="Proteomes" id="UP000182179"/>
    </source>
</evidence>
<dbReference type="EMBL" id="MDDR01000009">
    <property type="protein sequence ID" value="OIN54006.1"/>
    <property type="molecule type" value="Genomic_DNA"/>
</dbReference>
<evidence type="ECO:0000313" key="2">
    <source>
        <dbReference type="EMBL" id="OIN54006.1"/>
    </source>
</evidence>
<dbReference type="PANTHER" id="PTHR34069:SF2">
    <property type="entry name" value="BETA-KETOACYL-[ACYL-CARRIER-PROTEIN] SYNTHASE III"/>
    <property type="match status" value="1"/>
</dbReference>
<dbReference type="InterPro" id="IPR016039">
    <property type="entry name" value="Thiolase-like"/>
</dbReference>
<dbReference type="GO" id="GO:0004315">
    <property type="term" value="F:3-oxoacyl-[acyl-carrier-protein] synthase activity"/>
    <property type="evidence" value="ECO:0007669"/>
    <property type="project" value="InterPro"/>
</dbReference>
<organism evidence="2 4">
    <name type="scientific">Pseudomonas costantinii</name>
    <dbReference type="NCBI Taxonomy" id="168469"/>
    <lineage>
        <taxon>Bacteria</taxon>
        <taxon>Pseudomonadati</taxon>
        <taxon>Pseudomonadota</taxon>
        <taxon>Gammaproteobacteria</taxon>
        <taxon>Pseudomonadales</taxon>
        <taxon>Pseudomonadaceae</taxon>
        <taxon>Pseudomonas</taxon>
    </lineage>
</organism>
<evidence type="ECO:0000313" key="4">
    <source>
        <dbReference type="Proteomes" id="UP000181661"/>
    </source>
</evidence>
<evidence type="ECO:0000313" key="3">
    <source>
        <dbReference type="EMBL" id="SED17065.1"/>
    </source>
</evidence>
<sequence>MNWIGIEAAAYYLPGESACVSHWMTTMAIPVLTQERILRGGHQRYYPGEGQSVAELCRNACQQLFQASTLQACEVDLIIHAHTMVTSVAAPPQSMVAGLARDLGAHRAAAFSVSNLHCGSMIGALRIIENLMATDSRIRNAVVVTADTVRGPDFVHPNQSYVHSDGAAAIWVRRNSGRNRVCAISVNNLSDFHMGYLITEEQRRRYDMTSQLITLRTIKQAIRRSGVESAQVRHLVPQNVSRQSWIEVARHINPAADFLFDRNIAEKGHACCSDIVINLLDGGFLDPQGSDAIVAVVRGTTGTCAAFVLHGVPLTADMQTTGN</sequence>
<gene>
    <name evidence="2" type="ORF">BFL40_07400</name>
    <name evidence="3" type="ORF">SAMN04515675_0118</name>
</gene>
<dbReference type="RefSeq" id="WP_074851413.1">
    <property type="nucleotide sequence ID" value="NZ_FNTS01000002.1"/>
</dbReference>
<keyword evidence="5" id="KW-1185">Reference proteome</keyword>